<proteinExistence type="predicted"/>
<feature type="non-terminal residue" evidence="2">
    <location>
        <position position="1"/>
    </location>
</feature>
<reference evidence="2" key="1">
    <citation type="submission" date="2020-02" db="EMBL/GenBank/DDBJ databases">
        <authorList>
            <person name="Meier V. D."/>
        </authorList>
    </citation>
    <scope>NUCLEOTIDE SEQUENCE</scope>
    <source>
        <strain evidence="2">AVDCRST_MAG41</strain>
    </source>
</reference>
<accession>A0A6J4JS89</accession>
<name>A0A6J4JS89_9ACTN</name>
<dbReference type="EC" id="1.3.1.9" evidence="2"/>
<dbReference type="AlphaFoldDB" id="A0A6J4JS89"/>
<evidence type="ECO:0000313" key="2">
    <source>
        <dbReference type="EMBL" id="CAA9285902.1"/>
    </source>
</evidence>
<feature type="compositionally biased region" description="Low complexity" evidence="1">
    <location>
        <begin position="67"/>
        <end position="77"/>
    </location>
</feature>
<feature type="compositionally biased region" description="Basic residues" evidence="1">
    <location>
        <begin position="243"/>
        <end position="255"/>
    </location>
</feature>
<gene>
    <name evidence="2" type="ORF">AVDCRST_MAG41-3973</name>
</gene>
<feature type="region of interest" description="Disordered" evidence="1">
    <location>
        <begin position="157"/>
        <end position="255"/>
    </location>
</feature>
<dbReference type="GO" id="GO:0004318">
    <property type="term" value="F:enoyl-[acyl-carrier-protein] reductase (NADH) activity"/>
    <property type="evidence" value="ECO:0007669"/>
    <property type="project" value="UniProtKB-EC"/>
</dbReference>
<sequence length="255" mass="26859">GSARRQAAAGDRRDHRRLHRLVGGQGGDERGRHRRAHRVRPALPGRAGGEEAAEAGAGGRAGRDEPGAAGRAAGPGARARRRHRRGAALHRVRAGVRAGRRLPGDAVGGRGHRGARLDVLAGLADQGGAAAVPGARRVGRRPHLRRQRLLAGVRLDGRGQGRHGVRGPLPGPRARAARHPGQPGRRRAAADDGGAQHPGVQAVRGRLGRAGAAGLGHQRPGAGGPHLRRAAVGLDARHDRRDRARRRRVPRDRRV</sequence>
<keyword evidence="2" id="KW-0560">Oxidoreductase</keyword>
<feature type="region of interest" description="Disordered" evidence="1">
    <location>
        <begin position="1"/>
        <end position="88"/>
    </location>
</feature>
<dbReference type="EMBL" id="CADCTP010000372">
    <property type="protein sequence ID" value="CAA9285902.1"/>
    <property type="molecule type" value="Genomic_DNA"/>
</dbReference>
<feature type="non-terminal residue" evidence="2">
    <location>
        <position position="255"/>
    </location>
</feature>
<protein>
    <submittedName>
        <fullName evidence="2">Enoyl-[acyl-carrier-protein] reductase [NADH]</fullName>
        <ecNumber evidence="2">1.3.1.9</ecNumber>
    </submittedName>
</protein>
<feature type="compositionally biased region" description="Low complexity" evidence="1">
    <location>
        <begin position="166"/>
        <end position="183"/>
    </location>
</feature>
<organism evidence="2">
    <name type="scientific">uncultured Mycobacteriales bacterium</name>
    <dbReference type="NCBI Taxonomy" id="581187"/>
    <lineage>
        <taxon>Bacteria</taxon>
        <taxon>Bacillati</taxon>
        <taxon>Actinomycetota</taxon>
        <taxon>Actinomycetes</taxon>
        <taxon>Mycobacteriales</taxon>
        <taxon>environmental samples</taxon>
    </lineage>
</organism>
<feature type="compositionally biased region" description="Basic residues" evidence="1">
    <location>
        <begin position="78"/>
        <end position="88"/>
    </location>
</feature>
<feature type="compositionally biased region" description="Low complexity" evidence="1">
    <location>
        <begin position="191"/>
        <end position="219"/>
    </location>
</feature>
<evidence type="ECO:0000256" key="1">
    <source>
        <dbReference type="SAM" id="MobiDB-lite"/>
    </source>
</evidence>